<dbReference type="Pfam" id="PF01630">
    <property type="entry name" value="Glyco_hydro_56"/>
    <property type="match status" value="1"/>
</dbReference>
<dbReference type="PROSITE" id="PS01186">
    <property type="entry name" value="EGF_2"/>
    <property type="match status" value="1"/>
</dbReference>
<feature type="domain" description="EGF-like" evidence="8 9">
    <location>
        <begin position="381"/>
        <end position="392"/>
    </location>
</feature>
<evidence type="ECO:0000313" key="10">
    <source>
        <dbReference type="Proteomes" id="UP000025227"/>
    </source>
</evidence>
<dbReference type="PANTHER" id="PTHR11769">
    <property type="entry name" value="HYALURONIDASE"/>
    <property type="match status" value="1"/>
</dbReference>
<dbReference type="AlphaFoldDB" id="A0A7I4Z831"/>
<dbReference type="OrthoDB" id="5796153at2759"/>
<keyword evidence="6" id="KW-0326">Glycosidase</keyword>
<dbReference type="EC" id="3.2.1.35" evidence="6"/>
<evidence type="ECO:0000259" key="9">
    <source>
        <dbReference type="PROSITE" id="PS01186"/>
    </source>
</evidence>
<evidence type="ECO:0000256" key="7">
    <source>
        <dbReference type="SAM" id="SignalP"/>
    </source>
</evidence>
<feature type="chain" id="PRO_5029514112" description="Hyaluronidase" evidence="7">
    <location>
        <begin position="22"/>
        <end position="402"/>
    </location>
</feature>
<evidence type="ECO:0000256" key="5">
    <source>
        <dbReference type="PIRSR" id="PIRSR038193-3"/>
    </source>
</evidence>
<dbReference type="GO" id="GO:0030214">
    <property type="term" value="P:hyaluronan catabolic process"/>
    <property type="evidence" value="ECO:0007669"/>
    <property type="project" value="TreeGrafter"/>
</dbReference>
<feature type="active site" description="Proton donor" evidence="4">
    <location>
        <position position="125"/>
    </location>
</feature>
<comment type="catalytic activity">
    <reaction evidence="6">
        <text>Random hydrolysis of (1-&gt;4)-linkages between N-acetyl-beta-D-glucosamine and D-glucuronate residues in hyaluronate.</text>
        <dbReference type="EC" id="3.2.1.35"/>
    </reaction>
</comment>
<accession>A0A7I4Z831</accession>
<comment type="similarity">
    <text evidence="1 3 6">Belongs to the glycosyl hydrolase 56 family.</text>
</comment>
<dbReference type="PANTHER" id="PTHR11769:SF35">
    <property type="entry name" value="HYALURONIDASE"/>
    <property type="match status" value="1"/>
</dbReference>
<keyword evidence="2 5" id="KW-1015">Disulfide bond</keyword>
<keyword evidence="7" id="KW-0732">Signal</keyword>
<evidence type="ECO:0000256" key="4">
    <source>
        <dbReference type="PIRSR" id="PIRSR038193-1"/>
    </source>
</evidence>
<keyword evidence="6" id="KW-0378">Hydrolase</keyword>
<protein>
    <recommendedName>
        <fullName evidence="6">Hyaluronidase</fullName>
        <ecNumber evidence="6">3.2.1.35</ecNumber>
    </recommendedName>
</protein>
<evidence type="ECO:0000259" key="8">
    <source>
        <dbReference type="PROSITE" id="PS00022"/>
    </source>
</evidence>
<dbReference type="Proteomes" id="UP000025227">
    <property type="component" value="Unplaced"/>
</dbReference>
<dbReference type="InterPro" id="IPR017853">
    <property type="entry name" value="GH"/>
</dbReference>
<evidence type="ECO:0000313" key="11">
    <source>
        <dbReference type="WBParaSite" id="HCON_00193210-00001"/>
    </source>
</evidence>
<evidence type="ECO:0000256" key="6">
    <source>
        <dbReference type="RuleBase" id="RU610713"/>
    </source>
</evidence>
<dbReference type="PRINTS" id="PR00846">
    <property type="entry name" value="GLHYDRLASE56"/>
</dbReference>
<proteinExistence type="inferred from homology"/>
<dbReference type="GO" id="GO:0005975">
    <property type="term" value="P:carbohydrate metabolic process"/>
    <property type="evidence" value="ECO:0007669"/>
    <property type="project" value="UniProtKB-UniRule"/>
</dbReference>
<dbReference type="InterPro" id="IPR013785">
    <property type="entry name" value="Aldolase_TIM"/>
</dbReference>
<dbReference type="SUPFAM" id="SSF51445">
    <property type="entry name" value="(Trans)glycosidases"/>
    <property type="match status" value="1"/>
</dbReference>
<dbReference type="GO" id="GO:0004415">
    <property type="term" value="F:hyalurononglucosaminidase activity"/>
    <property type="evidence" value="ECO:0007669"/>
    <property type="project" value="UniProtKB-UniRule"/>
</dbReference>
<evidence type="ECO:0000256" key="3">
    <source>
        <dbReference type="PIRNR" id="PIRNR038193"/>
    </source>
</evidence>
<dbReference type="InterPro" id="IPR000742">
    <property type="entry name" value="EGF"/>
</dbReference>
<dbReference type="InterPro" id="IPR018155">
    <property type="entry name" value="Hyaluronidase"/>
</dbReference>
<dbReference type="WBParaSite" id="HCON_00193210-00001">
    <property type="protein sequence ID" value="HCON_00193210-00001"/>
    <property type="gene ID" value="HCON_00193210"/>
</dbReference>
<dbReference type="OMA" id="FPSIYMD"/>
<feature type="disulfide bond" evidence="5">
    <location>
        <begin position="36"/>
        <end position="325"/>
    </location>
</feature>
<feature type="signal peptide" evidence="7">
    <location>
        <begin position="1"/>
        <end position="21"/>
    </location>
</feature>
<name>A0A7I4Z831_HAECO</name>
<keyword evidence="10" id="KW-1185">Reference proteome</keyword>
<dbReference type="PROSITE" id="PS00022">
    <property type="entry name" value="EGF_1"/>
    <property type="match status" value="1"/>
</dbReference>
<feature type="disulfide bond" evidence="5">
    <location>
        <begin position="201"/>
        <end position="214"/>
    </location>
</feature>
<dbReference type="Gene3D" id="3.20.20.70">
    <property type="entry name" value="Aldolase class I"/>
    <property type="match status" value="1"/>
</dbReference>
<sequence>MKALVLSVQSLLSFLIVSTAAQGFYKVFWNLPSRPCEKKKINIPLNKFKIVHNEGFNFTGEKIVIFYEKKFGLCPYYENNDPKRPVNGGIPQNASLADHLAAVSKQIKRVIPNKNFDGIAVLDLEEWRPLFEMNWGPKKVYKKQSIAFVKARFPDLSRKEVDKQAEKEFNKAAREFFTQTLKLAIKLRPKGRWGYYDYPFCNGNAGELPDDFSCKEEAKRYNNKLAFIYNASTALFPSIYLNGKKTSDQSFRYVQALLKETKRIANEQKRRPNFFAYTKFEYDPRTDYTWFYNKEDLCSTVKQPADLGARGLVLWSTSTDMKDRCYGIANYIDTQFGPVLLNLRRKLNVCRQMACSGRGVCVLRHPARTCSFDFNFFDYDCQCDRGYEGMDCSNETTVSVIP</sequence>
<feature type="disulfide bond" evidence="5">
    <location>
        <begin position="350"/>
        <end position="361"/>
    </location>
</feature>
<dbReference type="PIRSF" id="PIRSF038193">
    <property type="entry name" value="Hyaluronidase"/>
    <property type="match status" value="1"/>
</dbReference>
<evidence type="ECO:0000256" key="1">
    <source>
        <dbReference type="ARBA" id="ARBA00008871"/>
    </source>
</evidence>
<evidence type="ECO:0000256" key="2">
    <source>
        <dbReference type="ARBA" id="ARBA00023157"/>
    </source>
</evidence>
<organism evidence="10 11">
    <name type="scientific">Haemonchus contortus</name>
    <name type="common">Barber pole worm</name>
    <dbReference type="NCBI Taxonomy" id="6289"/>
    <lineage>
        <taxon>Eukaryota</taxon>
        <taxon>Metazoa</taxon>
        <taxon>Ecdysozoa</taxon>
        <taxon>Nematoda</taxon>
        <taxon>Chromadorea</taxon>
        <taxon>Rhabditida</taxon>
        <taxon>Rhabditina</taxon>
        <taxon>Rhabditomorpha</taxon>
        <taxon>Strongyloidea</taxon>
        <taxon>Trichostrongylidae</taxon>
        <taxon>Haemonchus</taxon>
    </lineage>
</organism>
<reference evidence="11" key="1">
    <citation type="submission" date="2020-12" db="UniProtKB">
        <authorList>
            <consortium name="WormBaseParasite"/>
        </authorList>
    </citation>
    <scope>IDENTIFICATION</scope>
    <source>
        <strain evidence="11">MHco3</strain>
    </source>
</reference>